<sequence length="265" mass="30866">MISVGNIFTVIFIFIILILCLLFLRFCFWIRKISEVVPGRKYRLLNLLGSISDLNLFQKSRNAYSILVCGQQILAGYAKLFVHSKIYSVWIFFYPLIILAKAEAVEAVFSGNKTTERPPFYKMFFTVFGTGLFTSNGALWKSRRKMTNPCFRYDILKEYVPSLNEHAQVLVKRLKEETDKDFTRISRLLSHYAFDVAFEFVMGAHMRAQESRTEPEFLYATKRIFSLMSRRTTNILLWPDFIFNRAKSGKEVKKHIATVKAQARS</sequence>
<evidence type="ECO:0000256" key="2">
    <source>
        <dbReference type="ARBA" id="ARBA00004586"/>
    </source>
</evidence>
<evidence type="ECO:0000256" key="8">
    <source>
        <dbReference type="ARBA" id="ARBA00023136"/>
    </source>
</evidence>
<keyword evidence="8 9" id="KW-0472">Membrane</keyword>
<keyword evidence="7" id="KW-0560">Oxidoreductase</keyword>
<dbReference type="SUPFAM" id="SSF48264">
    <property type="entry name" value="Cytochrome P450"/>
    <property type="match status" value="1"/>
</dbReference>
<dbReference type="Proteomes" id="UP000887116">
    <property type="component" value="Unassembled WGS sequence"/>
</dbReference>
<keyword evidence="7" id="KW-0503">Monooxygenase</keyword>
<feature type="transmembrane region" description="Helical" evidence="9">
    <location>
        <begin position="120"/>
        <end position="139"/>
    </location>
</feature>
<keyword evidence="9" id="KW-1133">Transmembrane helix</keyword>
<evidence type="ECO:0000256" key="3">
    <source>
        <dbReference type="ARBA" id="ARBA00010617"/>
    </source>
</evidence>
<dbReference type="GO" id="GO:0016705">
    <property type="term" value="F:oxidoreductase activity, acting on paired donors, with incorporation or reduction of molecular oxygen"/>
    <property type="evidence" value="ECO:0007669"/>
    <property type="project" value="InterPro"/>
</dbReference>
<dbReference type="InterPro" id="IPR036396">
    <property type="entry name" value="Cyt_P450_sf"/>
</dbReference>
<evidence type="ECO:0000256" key="4">
    <source>
        <dbReference type="ARBA" id="ARBA00022617"/>
    </source>
</evidence>
<organism evidence="10 11">
    <name type="scientific">Trichonephila clavata</name>
    <name type="common">Joro spider</name>
    <name type="synonym">Nephila clavata</name>
    <dbReference type="NCBI Taxonomy" id="2740835"/>
    <lineage>
        <taxon>Eukaryota</taxon>
        <taxon>Metazoa</taxon>
        <taxon>Ecdysozoa</taxon>
        <taxon>Arthropoda</taxon>
        <taxon>Chelicerata</taxon>
        <taxon>Arachnida</taxon>
        <taxon>Araneae</taxon>
        <taxon>Araneomorphae</taxon>
        <taxon>Entelegynae</taxon>
        <taxon>Araneoidea</taxon>
        <taxon>Nephilidae</taxon>
        <taxon>Trichonephila</taxon>
    </lineage>
</organism>
<dbReference type="EMBL" id="BMAO01024349">
    <property type="protein sequence ID" value="GFQ94715.1"/>
    <property type="molecule type" value="Genomic_DNA"/>
</dbReference>
<dbReference type="GO" id="GO:0005789">
    <property type="term" value="C:endoplasmic reticulum membrane"/>
    <property type="evidence" value="ECO:0007669"/>
    <property type="project" value="UniProtKB-SubCell"/>
</dbReference>
<keyword evidence="6" id="KW-0408">Iron</keyword>
<dbReference type="AlphaFoldDB" id="A0A8X6L1X3"/>
<feature type="transmembrane region" description="Helical" evidence="9">
    <location>
        <begin position="80"/>
        <end position="100"/>
    </location>
</feature>
<gene>
    <name evidence="10" type="primary">Cyp4v2_21</name>
    <name evidence="10" type="ORF">TNCT_320651</name>
</gene>
<reference evidence="10" key="1">
    <citation type="submission" date="2020-07" db="EMBL/GenBank/DDBJ databases">
        <title>Multicomponent nature underlies the extraordinary mechanical properties of spider dragline silk.</title>
        <authorList>
            <person name="Kono N."/>
            <person name="Nakamura H."/>
            <person name="Mori M."/>
            <person name="Yoshida Y."/>
            <person name="Ohtoshi R."/>
            <person name="Malay A.D."/>
            <person name="Moran D.A.P."/>
            <person name="Tomita M."/>
            <person name="Numata K."/>
            <person name="Arakawa K."/>
        </authorList>
    </citation>
    <scope>NUCLEOTIDE SEQUENCE</scope>
</reference>
<dbReference type="GO" id="GO:0004497">
    <property type="term" value="F:monooxygenase activity"/>
    <property type="evidence" value="ECO:0007669"/>
    <property type="project" value="UniProtKB-KW"/>
</dbReference>
<name>A0A8X6L1X3_TRICU</name>
<keyword evidence="5" id="KW-0256">Endoplasmic reticulum</keyword>
<dbReference type="InterPro" id="IPR050196">
    <property type="entry name" value="Cytochrome_P450_Monoox"/>
</dbReference>
<evidence type="ECO:0000256" key="1">
    <source>
        <dbReference type="ARBA" id="ARBA00001971"/>
    </source>
</evidence>
<feature type="non-terminal residue" evidence="10">
    <location>
        <position position="1"/>
    </location>
</feature>
<keyword evidence="11" id="KW-1185">Reference proteome</keyword>
<evidence type="ECO:0000256" key="6">
    <source>
        <dbReference type="ARBA" id="ARBA00023004"/>
    </source>
</evidence>
<dbReference type="GO" id="GO:0005506">
    <property type="term" value="F:iron ion binding"/>
    <property type="evidence" value="ECO:0007669"/>
    <property type="project" value="InterPro"/>
</dbReference>
<evidence type="ECO:0000313" key="10">
    <source>
        <dbReference type="EMBL" id="GFQ94715.1"/>
    </source>
</evidence>
<comment type="subcellular location">
    <subcellularLocation>
        <location evidence="2">Endoplasmic reticulum membrane</location>
    </subcellularLocation>
</comment>
<dbReference type="Gene3D" id="1.10.630.10">
    <property type="entry name" value="Cytochrome P450"/>
    <property type="match status" value="1"/>
</dbReference>
<protein>
    <submittedName>
        <fullName evidence="10">Cytochrome P450 4V2</fullName>
    </submittedName>
</protein>
<keyword evidence="4" id="KW-0349">Heme</keyword>
<evidence type="ECO:0000256" key="5">
    <source>
        <dbReference type="ARBA" id="ARBA00022824"/>
    </source>
</evidence>
<dbReference type="PANTHER" id="PTHR24291:SF189">
    <property type="entry name" value="CYTOCHROME P450 4C3-RELATED"/>
    <property type="match status" value="1"/>
</dbReference>
<comment type="cofactor">
    <cofactor evidence="1">
        <name>heme</name>
        <dbReference type="ChEBI" id="CHEBI:30413"/>
    </cofactor>
</comment>
<dbReference type="GO" id="GO:0020037">
    <property type="term" value="F:heme binding"/>
    <property type="evidence" value="ECO:0007669"/>
    <property type="project" value="InterPro"/>
</dbReference>
<keyword evidence="9" id="KW-0812">Transmembrane</keyword>
<evidence type="ECO:0000256" key="9">
    <source>
        <dbReference type="SAM" id="Phobius"/>
    </source>
</evidence>
<evidence type="ECO:0000313" key="11">
    <source>
        <dbReference type="Proteomes" id="UP000887116"/>
    </source>
</evidence>
<comment type="similarity">
    <text evidence="3">Belongs to the cytochrome P450 family.</text>
</comment>
<dbReference type="InterPro" id="IPR001128">
    <property type="entry name" value="Cyt_P450"/>
</dbReference>
<dbReference type="OrthoDB" id="6432911at2759"/>
<proteinExistence type="inferred from homology"/>
<accession>A0A8X6L1X3</accession>
<keyword evidence="4" id="KW-0479">Metal-binding</keyword>
<evidence type="ECO:0000256" key="7">
    <source>
        <dbReference type="ARBA" id="ARBA00023033"/>
    </source>
</evidence>
<feature type="transmembrane region" description="Helical" evidence="9">
    <location>
        <begin position="6"/>
        <end position="24"/>
    </location>
</feature>
<dbReference type="Pfam" id="PF00067">
    <property type="entry name" value="p450"/>
    <property type="match status" value="1"/>
</dbReference>
<dbReference type="PANTHER" id="PTHR24291">
    <property type="entry name" value="CYTOCHROME P450 FAMILY 4"/>
    <property type="match status" value="1"/>
</dbReference>
<comment type="caution">
    <text evidence="10">The sequence shown here is derived from an EMBL/GenBank/DDBJ whole genome shotgun (WGS) entry which is preliminary data.</text>
</comment>